<feature type="transmembrane region" description="Helical" evidence="8">
    <location>
        <begin position="85"/>
        <end position="105"/>
    </location>
</feature>
<dbReference type="Pfam" id="PF01032">
    <property type="entry name" value="FecCD"/>
    <property type="match status" value="1"/>
</dbReference>
<gene>
    <name evidence="9" type="ORF">C8N35_102331</name>
</gene>
<keyword evidence="3" id="KW-0813">Transport</keyword>
<feature type="transmembrane region" description="Helical" evidence="8">
    <location>
        <begin position="220"/>
        <end position="241"/>
    </location>
</feature>
<protein>
    <submittedName>
        <fullName evidence="9">Iron complex transport system permease protein</fullName>
    </submittedName>
</protein>
<evidence type="ECO:0000256" key="4">
    <source>
        <dbReference type="ARBA" id="ARBA00022475"/>
    </source>
</evidence>
<evidence type="ECO:0000256" key="2">
    <source>
        <dbReference type="ARBA" id="ARBA00007935"/>
    </source>
</evidence>
<feature type="transmembrane region" description="Helical" evidence="8">
    <location>
        <begin position="148"/>
        <end position="167"/>
    </location>
</feature>
<proteinExistence type="inferred from homology"/>
<dbReference type="InterPro" id="IPR000522">
    <property type="entry name" value="ABC_transptr_permease_BtuC"/>
</dbReference>
<reference evidence="9 10" key="1">
    <citation type="submission" date="2018-04" db="EMBL/GenBank/DDBJ databases">
        <title>Genomic Encyclopedia of Archaeal and Bacterial Type Strains, Phase II (KMG-II): from individual species to whole genera.</title>
        <authorList>
            <person name="Goeker M."/>
        </authorList>
    </citation>
    <scope>NUCLEOTIDE SEQUENCE [LARGE SCALE GENOMIC DNA]</scope>
    <source>
        <strain evidence="9 10">DSM 23382</strain>
    </source>
</reference>
<evidence type="ECO:0000256" key="6">
    <source>
        <dbReference type="ARBA" id="ARBA00022989"/>
    </source>
</evidence>
<comment type="subcellular location">
    <subcellularLocation>
        <location evidence="1">Cell membrane</location>
        <topology evidence="1">Multi-pass membrane protein</topology>
    </subcellularLocation>
</comment>
<dbReference type="PANTHER" id="PTHR30472">
    <property type="entry name" value="FERRIC ENTEROBACTIN TRANSPORT SYSTEM PERMEASE PROTEIN"/>
    <property type="match status" value="1"/>
</dbReference>
<dbReference type="FunFam" id="1.10.3470.10:FF:000001">
    <property type="entry name" value="Vitamin B12 ABC transporter permease BtuC"/>
    <property type="match status" value="1"/>
</dbReference>
<dbReference type="AlphaFoldDB" id="A0A2T5VD04"/>
<keyword evidence="4" id="KW-1003">Cell membrane</keyword>
<feature type="transmembrane region" description="Helical" evidence="8">
    <location>
        <begin position="308"/>
        <end position="327"/>
    </location>
</feature>
<organism evidence="9 10">
    <name type="scientific">Breoghania corrubedonensis</name>
    <dbReference type="NCBI Taxonomy" id="665038"/>
    <lineage>
        <taxon>Bacteria</taxon>
        <taxon>Pseudomonadati</taxon>
        <taxon>Pseudomonadota</taxon>
        <taxon>Alphaproteobacteria</taxon>
        <taxon>Hyphomicrobiales</taxon>
        <taxon>Stappiaceae</taxon>
        <taxon>Breoghania</taxon>
    </lineage>
</organism>
<dbReference type="OrthoDB" id="9811975at2"/>
<dbReference type="SUPFAM" id="SSF81345">
    <property type="entry name" value="ABC transporter involved in vitamin B12 uptake, BtuC"/>
    <property type="match status" value="1"/>
</dbReference>
<evidence type="ECO:0000256" key="1">
    <source>
        <dbReference type="ARBA" id="ARBA00004651"/>
    </source>
</evidence>
<evidence type="ECO:0000256" key="5">
    <source>
        <dbReference type="ARBA" id="ARBA00022692"/>
    </source>
</evidence>
<keyword evidence="5 8" id="KW-0812">Transmembrane</keyword>
<evidence type="ECO:0000313" key="9">
    <source>
        <dbReference type="EMBL" id="PTW61616.1"/>
    </source>
</evidence>
<feature type="transmembrane region" description="Helical" evidence="8">
    <location>
        <begin position="117"/>
        <end position="142"/>
    </location>
</feature>
<name>A0A2T5VD04_9HYPH</name>
<accession>A0A2T5VD04</accession>
<dbReference type="GO" id="GO:0005886">
    <property type="term" value="C:plasma membrane"/>
    <property type="evidence" value="ECO:0007669"/>
    <property type="project" value="UniProtKB-SubCell"/>
</dbReference>
<keyword evidence="10" id="KW-1185">Reference proteome</keyword>
<dbReference type="EMBL" id="QAYG01000002">
    <property type="protein sequence ID" value="PTW61616.1"/>
    <property type="molecule type" value="Genomic_DNA"/>
</dbReference>
<evidence type="ECO:0000256" key="7">
    <source>
        <dbReference type="ARBA" id="ARBA00023136"/>
    </source>
</evidence>
<dbReference type="CDD" id="cd06550">
    <property type="entry name" value="TM_ABC_iron-siderophores_like"/>
    <property type="match status" value="1"/>
</dbReference>
<feature type="transmembrane region" description="Helical" evidence="8">
    <location>
        <begin position="339"/>
        <end position="356"/>
    </location>
</feature>
<feature type="transmembrane region" description="Helical" evidence="8">
    <location>
        <begin position="268"/>
        <end position="296"/>
    </location>
</feature>
<feature type="transmembrane region" description="Helical" evidence="8">
    <location>
        <begin position="179"/>
        <end position="200"/>
    </location>
</feature>
<comment type="similarity">
    <text evidence="2">Belongs to the binding-protein-dependent transport system permease family. FecCD subfamily.</text>
</comment>
<evidence type="ECO:0000256" key="8">
    <source>
        <dbReference type="SAM" id="Phobius"/>
    </source>
</evidence>
<dbReference type="InterPro" id="IPR037294">
    <property type="entry name" value="ABC_BtuC-like"/>
</dbReference>
<dbReference type="PANTHER" id="PTHR30472:SF25">
    <property type="entry name" value="ABC TRANSPORTER PERMEASE PROTEIN MJ0876-RELATED"/>
    <property type="match status" value="1"/>
</dbReference>
<comment type="caution">
    <text evidence="9">The sequence shown here is derived from an EMBL/GenBank/DDBJ whole genome shotgun (WGS) entry which is preliminary data.</text>
</comment>
<dbReference type="Proteomes" id="UP000244081">
    <property type="component" value="Unassembled WGS sequence"/>
</dbReference>
<dbReference type="Gene3D" id="1.10.3470.10">
    <property type="entry name" value="ABC transporter involved in vitamin B12 uptake, BtuC"/>
    <property type="match status" value="1"/>
</dbReference>
<dbReference type="GO" id="GO:0022857">
    <property type="term" value="F:transmembrane transporter activity"/>
    <property type="evidence" value="ECO:0007669"/>
    <property type="project" value="InterPro"/>
</dbReference>
<feature type="transmembrane region" description="Helical" evidence="8">
    <location>
        <begin position="27"/>
        <end position="46"/>
    </location>
</feature>
<dbReference type="GO" id="GO:0033214">
    <property type="term" value="P:siderophore-iron import into cell"/>
    <property type="evidence" value="ECO:0007669"/>
    <property type="project" value="TreeGrafter"/>
</dbReference>
<evidence type="ECO:0000256" key="3">
    <source>
        <dbReference type="ARBA" id="ARBA00022448"/>
    </source>
</evidence>
<sequence>MVIAIPDENAGTASVAERRAWRRRMSIPVLVALLAAAIVASATIGATDVSFNGAFKAVGQALGWETGATLRDRVVLFDIRLPRTVMGIMVGAGLAMAGAMMQGLFRNPLADPALIGISAGAALAAVSVIVLIAGAGLALPAWLVPHLLPVSAFFGSLVVTTALYSVATRAGRTSVATMLLAGIAFAALAMALTGLIVFHSDDTQLRDFTFWNMGSLGGATWTRVAGIAPFVLMTVLALPFIGNGLNALLLGEAEAFHMGYSPERLKRWIVVLAAAATGAAVAGAGVIGFVGIVVPHILRQVLGADNRLLLPASALLGAALLIFADILSRLLVAPAELPIGIITAVIGAPVFISILLRRRSVIDI</sequence>
<keyword evidence="6 8" id="KW-1133">Transmembrane helix</keyword>
<dbReference type="RefSeq" id="WP_107989459.1">
    <property type="nucleotide sequence ID" value="NZ_QAYG01000002.1"/>
</dbReference>
<evidence type="ECO:0000313" key="10">
    <source>
        <dbReference type="Proteomes" id="UP000244081"/>
    </source>
</evidence>
<keyword evidence="7 8" id="KW-0472">Membrane</keyword>